<dbReference type="EC" id="6.3.5.7" evidence="8"/>
<dbReference type="InterPro" id="IPR000120">
    <property type="entry name" value="Amidase"/>
</dbReference>
<dbReference type="PANTHER" id="PTHR11895:SF151">
    <property type="entry name" value="GLUTAMYL-TRNA(GLN) AMIDOTRANSFERASE SUBUNIT A"/>
    <property type="match status" value="1"/>
</dbReference>
<keyword evidence="4 8" id="KW-0067">ATP-binding</keyword>
<evidence type="ECO:0000256" key="6">
    <source>
        <dbReference type="ARBA" id="ARBA00025295"/>
    </source>
</evidence>
<comment type="subunit">
    <text evidence="8">Heterotrimer of A, B and C subunits.</text>
</comment>
<sequence length="502" mass="51699">MSDLIRLSAAELAGKLAAGEVSSVEATQAHLDRIAAVDGDIHAFLHINAHALDAAADIDRRRGAGESLSPLAGVPLAIKDVLVTTDMPSTSGSKILEGYLSPFDATVVARSRAAGLVPLGKTNMDEFAMGSSTEHSAYGPTHNPWDLERIPGGSGGGSAAAVAAFEAPLALGSDTGGSIRQPAHVTGTVGMKPTYGGVSRYGAIALASSLDQVGPVTRTVLDAGLLHDVIGGHDHNDSTSLTDAWPSFADAAREGATGAVLKGLKIGVITELPDSGFQAGVSASFRAALDLLSAQGAEIVPISAPHFEYGVAAYYLILPAEASSNLAKFDSVRFGLRVNAPGTVEDVMAATREAGFGDEVKRRIILGTYALSAGYYDAYYGSAQKVRTLIQRDFDAAFAQVDVIATPSAPTTAFKLGEKINDPLQMYLNDLTTIPANLAGVPGISVPSGLAEEDGLPVGIQFLAPARADAQLYRVGAATEAALLDSWGGPLLDRAPVLGGTR</sequence>
<dbReference type="InterPro" id="IPR004412">
    <property type="entry name" value="GatA"/>
</dbReference>
<reference evidence="11" key="1">
    <citation type="journal article" date="2019" name="Int. J. Syst. Evol. Microbiol.">
        <title>The Global Catalogue of Microorganisms (GCM) 10K type strain sequencing project: providing services to taxonomists for standard genome sequencing and annotation.</title>
        <authorList>
            <consortium name="The Broad Institute Genomics Platform"/>
            <consortium name="The Broad Institute Genome Sequencing Center for Infectious Disease"/>
            <person name="Wu L."/>
            <person name="Ma J."/>
        </authorList>
    </citation>
    <scope>NUCLEOTIDE SEQUENCE [LARGE SCALE GENOMIC DNA]</scope>
    <source>
        <strain evidence="11">JCM 16950</strain>
    </source>
</reference>
<keyword evidence="3 8" id="KW-0547">Nucleotide-binding</keyword>
<accession>A0ABP7GN69</accession>
<evidence type="ECO:0000259" key="9">
    <source>
        <dbReference type="Pfam" id="PF01425"/>
    </source>
</evidence>
<organism evidence="10 11">
    <name type="scientific">Microbacterium kribbense</name>
    <dbReference type="NCBI Taxonomy" id="433645"/>
    <lineage>
        <taxon>Bacteria</taxon>
        <taxon>Bacillati</taxon>
        <taxon>Actinomycetota</taxon>
        <taxon>Actinomycetes</taxon>
        <taxon>Micrococcales</taxon>
        <taxon>Microbacteriaceae</taxon>
        <taxon>Microbacterium</taxon>
    </lineage>
</organism>
<dbReference type="EMBL" id="BAABAF010000008">
    <property type="protein sequence ID" value="GAA3770038.1"/>
    <property type="molecule type" value="Genomic_DNA"/>
</dbReference>
<evidence type="ECO:0000256" key="4">
    <source>
        <dbReference type="ARBA" id="ARBA00022840"/>
    </source>
</evidence>
<dbReference type="Proteomes" id="UP001500540">
    <property type="component" value="Unassembled WGS sequence"/>
</dbReference>
<comment type="similarity">
    <text evidence="1 8">Belongs to the amidase family. GatA subfamily.</text>
</comment>
<evidence type="ECO:0000256" key="7">
    <source>
        <dbReference type="ARBA" id="ARBA00047407"/>
    </source>
</evidence>
<evidence type="ECO:0000256" key="8">
    <source>
        <dbReference type="HAMAP-Rule" id="MF_00120"/>
    </source>
</evidence>
<proteinExistence type="inferred from homology"/>
<keyword evidence="2 8" id="KW-0436">Ligase</keyword>
<dbReference type="Gene3D" id="3.90.1300.10">
    <property type="entry name" value="Amidase signature (AS) domain"/>
    <property type="match status" value="1"/>
</dbReference>
<dbReference type="HAMAP" id="MF_00120">
    <property type="entry name" value="GatA"/>
    <property type="match status" value="1"/>
</dbReference>
<gene>
    <name evidence="8 10" type="primary">gatA</name>
    <name evidence="10" type="ORF">GCM10022240_22940</name>
</gene>
<comment type="caution">
    <text evidence="10">The sequence shown here is derived from an EMBL/GenBank/DDBJ whole genome shotgun (WGS) entry which is preliminary data.</text>
</comment>
<dbReference type="Pfam" id="PF01425">
    <property type="entry name" value="Amidase"/>
    <property type="match status" value="1"/>
</dbReference>
<dbReference type="PANTHER" id="PTHR11895">
    <property type="entry name" value="TRANSAMIDASE"/>
    <property type="match status" value="1"/>
</dbReference>
<evidence type="ECO:0000256" key="2">
    <source>
        <dbReference type="ARBA" id="ARBA00022598"/>
    </source>
</evidence>
<evidence type="ECO:0000256" key="5">
    <source>
        <dbReference type="ARBA" id="ARBA00022917"/>
    </source>
</evidence>
<dbReference type="InterPro" id="IPR023631">
    <property type="entry name" value="Amidase_dom"/>
</dbReference>
<dbReference type="InterPro" id="IPR020556">
    <property type="entry name" value="Amidase_CS"/>
</dbReference>
<dbReference type="PROSITE" id="PS00571">
    <property type="entry name" value="AMIDASES"/>
    <property type="match status" value="1"/>
</dbReference>
<evidence type="ECO:0000313" key="10">
    <source>
        <dbReference type="EMBL" id="GAA3770038.1"/>
    </source>
</evidence>
<feature type="active site" description="Charge relay system" evidence="8">
    <location>
        <position position="154"/>
    </location>
</feature>
<dbReference type="SUPFAM" id="SSF75304">
    <property type="entry name" value="Amidase signature (AS) enzymes"/>
    <property type="match status" value="1"/>
</dbReference>
<dbReference type="NCBIfam" id="TIGR00132">
    <property type="entry name" value="gatA"/>
    <property type="match status" value="1"/>
</dbReference>
<name>A0ABP7GN69_9MICO</name>
<feature type="active site" description="Charge relay system" evidence="8">
    <location>
        <position position="79"/>
    </location>
</feature>
<dbReference type="RefSeq" id="WP_344783714.1">
    <property type="nucleotide sequence ID" value="NZ_BAABAF010000008.1"/>
</dbReference>
<evidence type="ECO:0000256" key="1">
    <source>
        <dbReference type="ARBA" id="ARBA00008069"/>
    </source>
</evidence>
<keyword evidence="5 8" id="KW-0648">Protein biosynthesis</keyword>
<evidence type="ECO:0000256" key="3">
    <source>
        <dbReference type="ARBA" id="ARBA00022741"/>
    </source>
</evidence>
<dbReference type="InterPro" id="IPR036928">
    <property type="entry name" value="AS_sf"/>
</dbReference>
<comment type="function">
    <text evidence="6 8">Allows the formation of correctly charged Gln-tRNA(Gln) through the transamidation of misacylated Glu-tRNA(Gln) in organisms which lack glutaminyl-tRNA synthetase. The reaction takes place in the presence of glutamine and ATP through an activated gamma-phospho-Glu-tRNA(Gln).</text>
</comment>
<protein>
    <recommendedName>
        <fullName evidence="8">Glutamyl-tRNA(Gln) amidotransferase subunit A</fullName>
        <shortName evidence="8">Glu-ADT subunit A</shortName>
        <ecNumber evidence="8">6.3.5.7</ecNumber>
    </recommendedName>
</protein>
<feature type="active site" description="Acyl-ester intermediate" evidence="8">
    <location>
        <position position="178"/>
    </location>
</feature>
<evidence type="ECO:0000313" key="11">
    <source>
        <dbReference type="Proteomes" id="UP001500540"/>
    </source>
</evidence>
<comment type="catalytic activity">
    <reaction evidence="7 8">
        <text>L-glutamyl-tRNA(Gln) + L-glutamine + ATP + H2O = L-glutaminyl-tRNA(Gln) + L-glutamate + ADP + phosphate + H(+)</text>
        <dbReference type="Rhea" id="RHEA:17521"/>
        <dbReference type="Rhea" id="RHEA-COMP:9681"/>
        <dbReference type="Rhea" id="RHEA-COMP:9684"/>
        <dbReference type="ChEBI" id="CHEBI:15377"/>
        <dbReference type="ChEBI" id="CHEBI:15378"/>
        <dbReference type="ChEBI" id="CHEBI:29985"/>
        <dbReference type="ChEBI" id="CHEBI:30616"/>
        <dbReference type="ChEBI" id="CHEBI:43474"/>
        <dbReference type="ChEBI" id="CHEBI:58359"/>
        <dbReference type="ChEBI" id="CHEBI:78520"/>
        <dbReference type="ChEBI" id="CHEBI:78521"/>
        <dbReference type="ChEBI" id="CHEBI:456216"/>
        <dbReference type="EC" id="6.3.5.7"/>
    </reaction>
</comment>
<feature type="domain" description="Amidase" evidence="9">
    <location>
        <begin position="25"/>
        <end position="472"/>
    </location>
</feature>
<keyword evidence="11" id="KW-1185">Reference proteome</keyword>